<evidence type="ECO:0000313" key="1">
    <source>
        <dbReference type="EMBL" id="KAJ2982946.1"/>
    </source>
</evidence>
<protein>
    <submittedName>
        <fullName evidence="1">Uncharacterized protein</fullName>
    </submittedName>
</protein>
<reference evidence="1" key="1">
    <citation type="submission" date="2022-08" db="EMBL/GenBank/DDBJ databases">
        <title>Genome Sequence of Lecanicillium fungicola.</title>
        <authorList>
            <person name="Buettner E."/>
        </authorList>
    </citation>
    <scope>NUCLEOTIDE SEQUENCE</scope>
    <source>
        <strain evidence="1">Babe33</strain>
    </source>
</reference>
<name>A0ACC1NWS3_9HYPO</name>
<dbReference type="Proteomes" id="UP001143910">
    <property type="component" value="Unassembled WGS sequence"/>
</dbReference>
<gene>
    <name evidence="1" type="ORF">NQ176_g1053</name>
</gene>
<keyword evidence="2" id="KW-1185">Reference proteome</keyword>
<comment type="caution">
    <text evidence="1">The sequence shown here is derived from an EMBL/GenBank/DDBJ whole genome shotgun (WGS) entry which is preliminary data.</text>
</comment>
<accession>A0ACC1NWS3</accession>
<sequence length="224" mass="24323">MVTFLRNKIQRAKNIACNLLGLSPDLEQASGPSQAGAMADDDNLSTAAGDNASANTPADDATQIQSERSSLKRGSPHDGREDAVKMKKQKVVEQKIAGSNDDDCGSDGDDWQTVSRSSKKQKKIPRPGKNYPSITFSPNGRLQSKIGVSHLRDLVTYIFADGTGPQWCAVTHRPAFRKIVTLMVPGLEEAMFQANVDLSKFNETRDDDLTAPGKEQQQHAAAVR</sequence>
<organism evidence="1 2">
    <name type="scientific">Zarea fungicola</name>
    <dbReference type="NCBI Taxonomy" id="93591"/>
    <lineage>
        <taxon>Eukaryota</taxon>
        <taxon>Fungi</taxon>
        <taxon>Dikarya</taxon>
        <taxon>Ascomycota</taxon>
        <taxon>Pezizomycotina</taxon>
        <taxon>Sordariomycetes</taxon>
        <taxon>Hypocreomycetidae</taxon>
        <taxon>Hypocreales</taxon>
        <taxon>Cordycipitaceae</taxon>
        <taxon>Zarea</taxon>
    </lineage>
</organism>
<evidence type="ECO:0000313" key="2">
    <source>
        <dbReference type="Proteomes" id="UP001143910"/>
    </source>
</evidence>
<proteinExistence type="predicted"/>
<dbReference type="EMBL" id="JANJQO010000050">
    <property type="protein sequence ID" value="KAJ2982946.1"/>
    <property type="molecule type" value="Genomic_DNA"/>
</dbReference>